<feature type="transmembrane region" description="Helical" evidence="7">
    <location>
        <begin position="338"/>
        <end position="356"/>
    </location>
</feature>
<dbReference type="GO" id="GO:0006813">
    <property type="term" value="P:potassium ion transport"/>
    <property type="evidence" value="ECO:0007669"/>
    <property type="project" value="InterPro"/>
</dbReference>
<evidence type="ECO:0000313" key="9">
    <source>
        <dbReference type="EMBL" id="MBG6084321.1"/>
    </source>
</evidence>
<reference evidence="9" key="1">
    <citation type="submission" date="2020-11" db="EMBL/GenBank/DDBJ databases">
        <title>Sequencing the genomes of 1000 actinobacteria strains.</title>
        <authorList>
            <person name="Klenk H.-P."/>
        </authorList>
    </citation>
    <scope>NUCLEOTIDE SEQUENCE</scope>
    <source>
        <strain evidence="9">DSM 26152</strain>
    </source>
</reference>
<dbReference type="Proteomes" id="UP000625033">
    <property type="component" value="Unassembled WGS sequence"/>
</dbReference>
<evidence type="ECO:0000259" key="8">
    <source>
        <dbReference type="PROSITE" id="PS51201"/>
    </source>
</evidence>
<feature type="transmembrane region" description="Helical" evidence="7">
    <location>
        <begin position="83"/>
        <end position="107"/>
    </location>
</feature>
<dbReference type="GO" id="GO:0016020">
    <property type="term" value="C:membrane"/>
    <property type="evidence" value="ECO:0007669"/>
    <property type="project" value="UniProtKB-SubCell"/>
</dbReference>
<feature type="transmembrane region" description="Helical" evidence="7">
    <location>
        <begin position="172"/>
        <end position="189"/>
    </location>
</feature>
<keyword evidence="4 7" id="KW-0812">Transmembrane</keyword>
<keyword evidence="5 7" id="KW-1133">Transmembrane helix</keyword>
<dbReference type="PANTHER" id="PTHR42751:SF1">
    <property type="entry name" value="CATION_PROTON ANTIPORTER YBAL-RELATED"/>
    <property type="match status" value="1"/>
</dbReference>
<dbReference type="InterPro" id="IPR036291">
    <property type="entry name" value="NAD(P)-bd_dom_sf"/>
</dbReference>
<evidence type="ECO:0000256" key="7">
    <source>
        <dbReference type="SAM" id="Phobius"/>
    </source>
</evidence>
<feature type="transmembrane region" description="Helical" evidence="7">
    <location>
        <begin position="312"/>
        <end position="332"/>
    </location>
</feature>
<dbReference type="InterPro" id="IPR003148">
    <property type="entry name" value="RCK_N"/>
</dbReference>
<feature type="transmembrane region" description="Helical" evidence="7">
    <location>
        <begin position="53"/>
        <end position="71"/>
    </location>
</feature>
<protein>
    <submittedName>
        <fullName evidence="9">Kef-type K+ transport protein</fullName>
    </submittedName>
</protein>
<dbReference type="Pfam" id="PF02254">
    <property type="entry name" value="TrkA_N"/>
    <property type="match status" value="1"/>
</dbReference>
<comment type="caution">
    <text evidence="9">The sequence shown here is derived from an EMBL/GenBank/DDBJ whole genome shotgun (WGS) entry which is preliminary data.</text>
</comment>
<dbReference type="InterPro" id="IPR006153">
    <property type="entry name" value="Cation/H_exchanger_TM"/>
</dbReference>
<proteinExistence type="inferred from homology"/>
<evidence type="ECO:0000256" key="3">
    <source>
        <dbReference type="ARBA" id="ARBA00022448"/>
    </source>
</evidence>
<sequence length="534" mass="57134">MTLVQDIAVTLLTAAGLGWLAMLCRVPPLVGFLGAGFLLGGLGVQPFDGLQSLADIGVTLLLFTIGLKFNIRSLLRPEAYGTATVHMALTTLLGMGVVGLLGVLGFVVLGDDWQSLALIGFALSFSSTVLAVKVLEERSDDGSFYGQTAIAILVVQDIAAVVFITASNGTMPSPWAVALFLLLPAMWLLRKVLDRVGHGELLVLFGVAMALGPGYFLFDAVGIKGDLGALAIGMLFASHPRSTELAKSLFSVKELFLVGFFLTIGLGDTPTWGDVALAVVLCTAILPFKVIGFLLLGRLFGLRNRTAARKALVLSNFSEFSIIVAAVGVSAGLMTEDLLTLIAVAVALSMVGSSLLNDRAHHLPSKIAARLKEQNVARLRPEDRPIDTSDADVVILGMGRVGRSAYERIHHDSRLRVLGIDNDHAVVQRLRERGFKVMEGDATDLEFWHRLCSGGFVQTVLLAMPIHDSNTFALDQLREAGFTGRITAMAQHQDQVEHLKAEGVERVFNLYEGAGLALADLALAPAKPPRPPRD</sequence>
<feature type="transmembrane region" description="Helical" evidence="7">
    <location>
        <begin position="6"/>
        <end position="22"/>
    </location>
</feature>
<dbReference type="AlphaFoldDB" id="A0A931GIJ1"/>
<feature type="domain" description="RCK N-terminal" evidence="8">
    <location>
        <begin position="390"/>
        <end position="508"/>
    </location>
</feature>
<evidence type="ECO:0000256" key="5">
    <source>
        <dbReference type="ARBA" id="ARBA00022989"/>
    </source>
</evidence>
<name>A0A931GIJ1_9MICC</name>
<comment type="subcellular location">
    <subcellularLocation>
        <location evidence="1">Membrane</location>
        <topology evidence="1">Multi-pass membrane protein</topology>
    </subcellularLocation>
</comment>
<feature type="transmembrane region" description="Helical" evidence="7">
    <location>
        <begin position="144"/>
        <end position="166"/>
    </location>
</feature>
<dbReference type="SUPFAM" id="SSF51735">
    <property type="entry name" value="NAD(P)-binding Rossmann-fold domains"/>
    <property type="match status" value="1"/>
</dbReference>
<dbReference type="Gene3D" id="3.40.50.720">
    <property type="entry name" value="NAD(P)-binding Rossmann-like Domain"/>
    <property type="match status" value="1"/>
</dbReference>
<evidence type="ECO:0000256" key="2">
    <source>
        <dbReference type="ARBA" id="ARBA00005551"/>
    </source>
</evidence>
<dbReference type="GO" id="GO:1902600">
    <property type="term" value="P:proton transmembrane transport"/>
    <property type="evidence" value="ECO:0007669"/>
    <property type="project" value="InterPro"/>
</dbReference>
<comment type="similarity">
    <text evidence="2">Belongs to the monovalent cation:proton antiporter 2 (CPA2) transporter (TC 2.A.37) family.</text>
</comment>
<evidence type="ECO:0000256" key="1">
    <source>
        <dbReference type="ARBA" id="ARBA00004141"/>
    </source>
</evidence>
<dbReference type="EMBL" id="JADOTZ010000001">
    <property type="protein sequence ID" value="MBG6084321.1"/>
    <property type="molecule type" value="Genomic_DNA"/>
</dbReference>
<dbReference type="GO" id="GO:0015297">
    <property type="term" value="F:antiporter activity"/>
    <property type="evidence" value="ECO:0007669"/>
    <property type="project" value="InterPro"/>
</dbReference>
<accession>A0A931GIJ1</accession>
<feature type="transmembrane region" description="Helical" evidence="7">
    <location>
        <begin position="113"/>
        <end position="132"/>
    </location>
</feature>
<evidence type="ECO:0000256" key="6">
    <source>
        <dbReference type="ARBA" id="ARBA00023136"/>
    </source>
</evidence>
<keyword evidence="3" id="KW-0813">Transport</keyword>
<evidence type="ECO:0000256" key="4">
    <source>
        <dbReference type="ARBA" id="ARBA00022692"/>
    </source>
</evidence>
<gene>
    <name evidence="9" type="ORF">IW252_001088</name>
</gene>
<dbReference type="PROSITE" id="PS51201">
    <property type="entry name" value="RCK_N"/>
    <property type="match status" value="1"/>
</dbReference>
<dbReference type="RefSeq" id="WP_331271455.1">
    <property type="nucleotide sequence ID" value="NZ_JADOTZ010000001.1"/>
</dbReference>
<dbReference type="Gene3D" id="1.20.1530.20">
    <property type="match status" value="1"/>
</dbReference>
<evidence type="ECO:0000313" key="10">
    <source>
        <dbReference type="Proteomes" id="UP000625033"/>
    </source>
</evidence>
<keyword evidence="6 7" id="KW-0472">Membrane</keyword>
<feature type="transmembrane region" description="Helical" evidence="7">
    <location>
        <begin position="275"/>
        <end position="300"/>
    </location>
</feature>
<dbReference type="PANTHER" id="PTHR42751">
    <property type="entry name" value="SODIUM/HYDROGEN EXCHANGER FAMILY/TRKA DOMAIN PROTEIN"/>
    <property type="match status" value="1"/>
</dbReference>
<dbReference type="Pfam" id="PF00999">
    <property type="entry name" value="Na_H_Exchanger"/>
    <property type="match status" value="1"/>
</dbReference>
<dbReference type="InterPro" id="IPR038770">
    <property type="entry name" value="Na+/solute_symporter_sf"/>
</dbReference>
<keyword evidence="10" id="KW-1185">Reference proteome</keyword>
<feature type="transmembrane region" description="Helical" evidence="7">
    <location>
        <begin position="201"/>
        <end position="218"/>
    </location>
</feature>
<organism evidence="9 10">
    <name type="scientific">Zhihengliuella flava</name>
    <dbReference type="NCBI Taxonomy" id="1285193"/>
    <lineage>
        <taxon>Bacteria</taxon>
        <taxon>Bacillati</taxon>
        <taxon>Actinomycetota</taxon>
        <taxon>Actinomycetes</taxon>
        <taxon>Micrococcales</taxon>
        <taxon>Micrococcaceae</taxon>
        <taxon>Zhihengliuella</taxon>
    </lineage>
</organism>